<gene>
    <name evidence="1" type="ORF">L248_1267</name>
</gene>
<sequence>MLSGGSVTVDFRDDERRDDARFLGTRALLRLAMINSFHRLSDKK</sequence>
<protein>
    <submittedName>
        <fullName evidence="1">Uncharacterized protein</fullName>
    </submittedName>
</protein>
<keyword evidence="2" id="KW-1185">Reference proteome</keyword>
<evidence type="ECO:0000313" key="2">
    <source>
        <dbReference type="Proteomes" id="UP000030647"/>
    </source>
</evidence>
<organism evidence="1 2">
    <name type="scientific">Schleiferilactobacillus shenzhenensis LY-73</name>
    <dbReference type="NCBI Taxonomy" id="1231336"/>
    <lineage>
        <taxon>Bacteria</taxon>
        <taxon>Bacillati</taxon>
        <taxon>Bacillota</taxon>
        <taxon>Bacilli</taxon>
        <taxon>Lactobacillales</taxon>
        <taxon>Lactobacillaceae</taxon>
        <taxon>Schleiferilactobacillus</taxon>
    </lineage>
</organism>
<reference evidence="2" key="1">
    <citation type="journal article" date="2013" name="Genome Announc.">
        <title>Whole-Genome Sequencing of Lactobacillus shenzhenensis Strain LY-73T.</title>
        <authorList>
            <person name="Lin Z."/>
            <person name="Liu Z."/>
            <person name="Yang R."/>
            <person name="Zou Y."/>
            <person name="Wan D."/>
            <person name="Chen J."/>
            <person name="Guo M."/>
            <person name="Zhao J."/>
            <person name="Fang C."/>
            <person name="Yang R."/>
            <person name="Liu F."/>
        </authorList>
    </citation>
    <scope>NUCLEOTIDE SEQUENCE [LARGE SCALE GENOMIC DNA]</scope>
    <source>
        <strain evidence="2">LY-73</strain>
    </source>
</reference>
<dbReference type="Proteomes" id="UP000030647">
    <property type="component" value="Unassembled WGS sequence"/>
</dbReference>
<dbReference type="STRING" id="1231336.L248_1267"/>
<name>U4TRU4_9LACO</name>
<dbReference type="HOGENOM" id="CLU_3217998_0_0_9"/>
<dbReference type="EMBL" id="KI271583">
    <property type="protein sequence ID" value="ERL66175.1"/>
    <property type="molecule type" value="Genomic_DNA"/>
</dbReference>
<accession>U4TRU4</accession>
<dbReference type="AlphaFoldDB" id="U4TRU4"/>
<evidence type="ECO:0000313" key="1">
    <source>
        <dbReference type="EMBL" id="ERL66175.1"/>
    </source>
</evidence>
<proteinExistence type="predicted"/>